<dbReference type="Pfam" id="PF02566">
    <property type="entry name" value="OsmC"/>
    <property type="match status" value="1"/>
</dbReference>
<reference evidence="1 2" key="1">
    <citation type="submission" date="2019-02" db="EMBL/GenBank/DDBJ databases">
        <title>Genomic Encyclopedia of Type Strains, Phase IV (KMG-IV): sequencing the most valuable type-strain genomes for metagenomic binning, comparative biology and taxonomic classification.</title>
        <authorList>
            <person name="Goeker M."/>
        </authorList>
    </citation>
    <scope>NUCLEOTIDE SEQUENCE [LARGE SCALE GENOMIC DNA]</scope>
    <source>
        <strain evidence="1 2">DSM 19570</strain>
    </source>
</reference>
<dbReference type="AlphaFoldDB" id="A0A4Q7VN49"/>
<dbReference type="PANTHER" id="PTHR35368:SF1">
    <property type="entry name" value="HYDROPEROXIDE REDUCTASE"/>
    <property type="match status" value="1"/>
</dbReference>
<dbReference type="InterPro" id="IPR036102">
    <property type="entry name" value="OsmC/Ohrsf"/>
</dbReference>
<dbReference type="EMBL" id="SHKP01000006">
    <property type="protein sequence ID" value="RZT97770.1"/>
    <property type="molecule type" value="Genomic_DNA"/>
</dbReference>
<sequence length="197" mass="21229">MSQTLSMDATHGVRPSHVVNGVNVDTLMATVNAIQADAGLGACRFRASNTWLSGNHNRSTVAGFYGARQEIAHRQTFKMDADEPAILAGDDNGANPVEHLLHALASCLTTSMVAHAAVRGIRIEALESRLEDEIDLRGFLGLADDVPKGYTAIRAAFRVKAHPKDLPRIRELTAFSPVFNTLAQGTRVDVEVEPMGD</sequence>
<dbReference type="SUPFAM" id="SSF82784">
    <property type="entry name" value="OsmC-like"/>
    <property type="match status" value="1"/>
</dbReference>
<proteinExistence type="predicted"/>
<dbReference type="RefSeq" id="WP_207225053.1">
    <property type="nucleotide sequence ID" value="NZ_SHKP01000006.1"/>
</dbReference>
<dbReference type="InterPro" id="IPR052924">
    <property type="entry name" value="OsmC/Ohr_hydroprdx_reductase"/>
</dbReference>
<evidence type="ECO:0000313" key="1">
    <source>
        <dbReference type="EMBL" id="RZT97770.1"/>
    </source>
</evidence>
<name>A0A4Q7VN49_9BURK</name>
<comment type="caution">
    <text evidence="1">The sequence shown here is derived from an EMBL/GenBank/DDBJ whole genome shotgun (WGS) entry which is preliminary data.</text>
</comment>
<dbReference type="PANTHER" id="PTHR35368">
    <property type="entry name" value="HYDROPEROXIDE REDUCTASE"/>
    <property type="match status" value="1"/>
</dbReference>
<dbReference type="InterPro" id="IPR015946">
    <property type="entry name" value="KH_dom-like_a/b"/>
</dbReference>
<dbReference type="Gene3D" id="3.30.300.20">
    <property type="match status" value="1"/>
</dbReference>
<dbReference type="Proteomes" id="UP000293671">
    <property type="component" value="Unassembled WGS sequence"/>
</dbReference>
<organism evidence="1 2">
    <name type="scientific">Rivibacter subsaxonicus</name>
    <dbReference type="NCBI Taxonomy" id="457575"/>
    <lineage>
        <taxon>Bacteria</taxon>
        <taxon>Pseudomonadati</taxon>
        <taxon>Pseudomonadota</taxon>
        <taxon>Betaproteobacteria</taxon>
        <taxon>Burkholderiales</taxon>
        <taxon>Rivibacter</taxon>
    </lineage>
</organism>
<keyword evidence="2" id="KW-1185">Reference proteome</keyword>
<evidence type="ECO:0000313" key="2">
    <source>
        <dbReference type="Proteomes" id="UP000293671"/>
    </source>
</evidence>
<protein>
    <submittedName>
        <fullName evidence="1">Putative OsmC-like protein</fullName>
    </submittedName>
</protein>
<dbReference type="InterPro" id="IPR003718">
    <property type="entry name" value="OsmC/Ohr_fam"/>
</dbReference>
<accession>A0A4Q7VN49</accession>
<gene>
    <name evidence="1" type="ORF">EV670_2164</name>
</gene>